<feature type="transmembrane region" description="Helical" evidence="7">
    <location>
        <begin position="64"/>
        <end position="82"/>
    </location>
</feature>
<dbReference type="RefSeq" id="WP_048875446.1">
    <property type="nucleotide sequence ID" value="NZ_CP011126.1"/>
</dbReference>
<dbReference type="InterPro" id="IPR025902">
    <property type="entry name" value="LssY-like-C_dom"/>
</dbReference>
<dbReference type="Pfam" id="PF14067">
    <property type="entry name" value="LssY_C"/>
    <property type="match status" value="1"/>
</dbReference>
<feature type="transmembrane region" description="Helical" evidence="7">
    <location>
        <begin position="36"/>
        <end position="58"/>
    </location>
</feature>
<dbReference type="EMBL" id="CP011126">
    <property type="protein sequence ID" value="AKQ33800.1"/>
    <property type="molecule type" value="Genomic_DNA"/>
</dbReference>
<dbReference type="Gene3D" id="1.20.144.10">
    <property type="entry name" value="Phosphatidic acid phosphatase type 2/haloperoxidase"/>
    <property type="match status" value="1"/>
</dbReference>
<sequence>MIEHYLTQINHYLQAHAYIGILFAFLVSLAESLPLVGTIIPGSITMSIIGILVGQGMISLDATLFWASIGALAGDTVGFFVGKHYNERLRLIWPFKRYPQWLTVGEAFFRKHGGKSILIGRFVGPVRSSVPLIAGLLKMSWPRFFLAAIPSAILWAIAYLLPGVLIGTVSLQLPRHVTTTFILTGLAIIVLVWLVFGAIQRSFSYLISMVNDAIDRLWQWLYLHHSSRFLLRLITNHRIPTDHHQLTMLLLAFLSLCCFFVLVIVVAILGPATNFNEPLFYFLESLRLPNADKFFTIITILGDPKVIISIVLLFIAALLIKKLWRPALHLTALTLTAGCLTFVLKKLIYSPRPASFLVFDHSSSFPSGHISLSLPALGFIAFLTSQQIPKKWHWIPYTIATILIILIGYSRLYLGAHWLEDALASLFLGFSILLSVIISYQRYPPKAFGNLKWLIFLILAITFPWAGFSKVKYHTLMHSPILAIQETTIEDWWQDPSRYIPIFRLNRFGHPTQPFNIQWVDGLSTIEQTLEQHGWKIIHSKTDVQTVLGRFASYKPEHHLPLFPWLHRSKPPVLFMIKHLPHATTIVELRLWESGVRFEDATLPLWIGSINYHLAPKHLITLHRPHEITWLNGGGINQLIPALSGYQWRKLQIHPPGKSKKIHRLPDWNGTLLLIRSQEGGIYTILLKIN</sequence>
<feature type="transmembrane region" description="Helical" evidence="7">
    <location>
        <begin position="294"/>
        <end position="320"/>
    </location>
</feature>
<organism evidence="9 10">
    <name type="scientific">Candidatus Coxiella mudrowiae</name>
    <dbReference type="NCBI Taxonomy" id="2054173"/>
    <lineage>
        <taxon>Bacteria</taxon>
        <taxon>Pseudomonadati</taxon>
        <taxon>Pseudomonadota</taxon>
        <taxon>Gammaproteobacteria</taxon>
        <taxon>Legionellales</taxon>
        <taxon>Coxiellaceae</taxon>
        <taxon>Coxiella</taxon>
    </lineage>
</organism>
<feature type="domain" description="Phosphatidic acid phosphatase type 2/haloperoxidase" evidence="8">
    <location>
        <begin position="327"/>
        <end position="437"/>
    </location>
</feature>
<evidence type="ECO:0000256" key="2">
    <source>
        <dbReference type="ARBA" id="ARBA00010792"/>
    </source>
</evidence>
<feature type="transmembrane region" description="Helical" evidence="7">
    <location>
        <begin position="144"/>
        <end position="161"/>
    </location>
</feature>
<evidence type="ECO:0000256" key="7">
    <source>
        <dbReference type="SAM" id="Phobius"/>
    </source>
</evidence>
<keyword evidence="6 7" id="KW-0472">Membrane</keyword>
<feature type="transmembrane region" description="Helical" evidence="7">
    <location>
        <begin position="12"/>
        <end position="29"/>
    </location>
</feature>
<accession>A0ABN4HQ16</accession>
<evidence type="ECO:0000256" key="4">
    <source>
        <dbReference type="ARBA" id="ARBA00022692"/>
    </source>
</evidence>
<dbReference type="Pfam" id="PF01569">
    <property type="entry name" value="PAP2"/>
    <property type="match status" value="1"/>
</dbReference>
<reference evidence="9 10" key="1">
    <citation type="journal article" date="2015" name="Genome Biol. Evol.">
        <title>Distinctive Genome Reduction Rates Revealed by Genomic Analyses of Two Coxiella-Like Endosymbionts in Ticks.</title>
        <authorList>
            <person name="Gottlieb Y."/>
            <person name="Lalzar I."/>
            <person name="Klasson L."/>
        </authorList>
    </citation>
    <scope>NUCLEOTIDE SEQUENCE [LARGE SCALE GENOMIC DNA]</scope>
    <source>
        <strain evidence="9 10">CRt</strain>
    </source>
</reference>
<evidence type="ECO:0000256" key="5">
    <source>
        <dbReference type="ARBA" id="ARBA00022989"/>
    </source>
</evidence>
<feature type="transmembrane region" description="Helical" evidence="7">
    <location>
        <begin position="364"/>
        <end position="383"/>
    </location>
</feature>
<evidence type="ECO:0000256" key="6">
    <source>
        <dbReference type="ARBA" id="ARBA00023136"/>
    </source>
</evidence>
<dbReference type="InterPro" id="IPR000326">
    <property type="entry name" value="PAP2/HPO"/>
</dbReference>
<dbReference type="SUPFAM" id="SSF48317">
    <property type="entry name" value="Acid phosphatase/Vanadium-dependent haloperoxidase"/>
    <property type="match status" value="1"/>
</dbReference>
<dbReference type="SMART" id="SM00014">
    <property type="entry name" value="acidPPc"/>
    <property type="match status" value="1"/>
</dbReference>
<protein>
    <submittedName>
        <fullName evidence="9">Phosphatase</fullName>
    </submittedName>
</protein>
<evidence type="ECO:0000313" key="10">
    <source>
        <dbReference type="Proteomes" id="UP000063965"/>
    </source>
</evidence>
<keyword evidence="5 7" id="KW-1133">Transmembrane helix</keyword>
<dbReference type="PANTHER" id="PTHR30353">
    <property type="entry name" value="INNER MEMBRANE PROTEIN DEDA-RELATED"/>
    <property type="match status" value="1"/>
</dbReference>
<name>A0ABN4HQ16_9COXI</name>
<dbReference type="InterPro" id="IPR032818">
    <property type="entry name" value="DedA-like"/>
</dbReference>
<keyword evidence="3" id="KW-1003">Cell membrane</keyword>
<evidence type="ECO:0000256" key="3">
    <source>
        <dbReference type="ARBA" id="ARBA00022475"/>
    </source>
</evidence>
<comment type="subcellular location">
    <subcellularLocation>
        <location evidence="1">Cell membrane</location>
        <topology evidence="1">Multi-pass membrane protein</topology>
    </subcellularLocation>
</comment>
<feature type="transmembrane region" description="Helical" evidence="7">
    <location>
        <begin position="395"/>
        <end position="416"/>
    </location>
</feature>
<proteinExistence type="inferred from homology"/>
<feature type="transmembrane region" description="Helical" evidence="7">
    <location>
        <begin position="181"/>
        <end position="199"/>
    </location>
</feature>
<evidence type="ECO:0000259" key="8">
    <source>
        <dbReference type="SMART" id="SM00014"/>
    </source>
</evidence>
<gene>
    <name evidence="9" type="ORF">CleRT_11690</name>
</gene>
<dbReference type="InterPro" id="IPR032816">
    <property type="entry name" value="VTT_dom"/>
</dbReference>
<feature type="transmembrane region" description="Helical" evidence="7">
    <location>
        <begin position="451"/>
        <end position="468"/>
    </location>
</feature>
<dbReference type="InterPro" id="IPR036938">
    <property type="entry name" value="PAP2/HPO_sf"/>
</dbReference>
<dbReference type="Proteomes" id="UP000063965">
    <property type="component" value="Chromosome"/>
</dbReference>
<evidence type="ECO:0000256" key="1">
    <source>
        <dbReference type="ARBA" id="ARBA00004651"/>
    </source>
</evidence>
<dbReference type="PANTHER" id="PTHR30353:SF15">
    <property type="entry name" value="INNER MEMBRANE PROTEIN YABI"/>
    <property type="match status" value="1"/>
</dbReference>
<comment type="similarity">
    <text evidence="2">Belongs to the DedA family.</text>
</comment>
<feature type="transmembrane region" description="Helical" evidence="7">
    <location>
        <begin position="327"/>
        <end position="344"/>
    </location>
</feature>
<keyword evidence="4 7" id="KW-0812">Transmembrane</keyword>
<evidence type="ECO:0000313" key="9">
    <source>
        <dbReference type="EMBL" id="AKQ33800.1"/>
    </source>
</evidence>
<dbReference type="CDD" id="cd03392">
    <property type="entry name" value="PAP2_like_2"/>
    <property type="match status" value="1"/>
</dbReference>
<feature type="transmembrane region" description="Helical" evidence="7">
    <location>
        <begin position="248"/>
        <end position="274"/>
    </location>
</feature>
<keyword evidence="10" id="KW-1185">Reference proteome</keyword>
<feature type="transmembrane region" description="Helical" evidence="7">
    <location>
        <begin position="422"/>
        <end position="439"/>
    </location>
</feature>
<dbReference type="Pfam" id="PF09335">
    <property type="entry name" value="VTT_dom"/>
    <property type="match status" value="1"/>
</dbReference>